<evidence type="ECO:0000313" key="2">
    <source>
        <dbReference type="Proteomes" id="UP000289856"/>
    </source>
</evidence>
<dbReference type="EMBL" id="AP019400">
    <property type="protein sequence ID" value="BBI33768.1"/>
    <property type="molecule type" value="Genomic_DNA"/>
</dbReference>
<dbReference type="KEGG" id="cohn:KCTCHS21_31670"/>
<sequence>MGFIVWLILTSLSLFIFYSLIKSAINNSKQTETLNNIKDILIDIRENQKNRVVVEESAIEMGVGNEEEAITVEECPGCQQTVASNATNCPTCGLRLRD</sequence>
<accession>A0A3T1D6Q5</accession>
<gene>
    <name evidence="1" type="ORF">KCTCHS21_31670</name>
</gene>
<dbReference type="RefSeq" id="WP_130610004.1">
    <property type="nucleotide sequence ID" value="NZ_AP019400.1"/>
</dbReference>
<name>A0A3T1D6Q5_9BACL</name>
<organism evidence="1 2">
    <name type="scientific">Cohnella abietis</name>
    <dbReference type="NCBI Taxonomy" id="2507935"/>
    <lineage>
        <taxon>Bacteria</taxon>
        <taxon>Bacillati</taxon>
        <taxon>Bacillota</taxon>
        <taxon>Bacilli</taxon>
        <taxon>Bacillales</taxon>
        <taxon>Paenibacillaceae</taxon>
        <taxon>Cohnella</taxon>
    </lineage>
</organism>
<keyword evidence="2" id="KW-1185">Reference proteome</keyword>
<reference evidence="1 2" key="1">
    <citation type="submission" date="2019-01" db="EMBL/GenBank/DDBJ databases">
        <title>Complete genome sequence of Cohnella hallensis HS21 isolated from Korean fir (Abies koreana) rhizospheric soil.</title>
        <authorList>
            <person name="Jiang L."/>
            <person name="Kang S.W."/>
            <person name="Kim S."/>
            <person name="Jung J."/>
            <person name="Kim C.Y."/>
            <person name="Kim D.H."/>
            <person name="Kim S.W."/>
            <person name="Lee J."/>
        </authorList>
    </citation>
    <scope>NUCLEOTIDE SEQUENCE [LARGE SCALE GENOMIC DNA]</scope>
    <source>
        <strain evidence="1 2">HS21</strain>
    </source>
</reference>
<evidence type="ECO:0000313" key="1">
    <source>
        <dbReference type="EMBL" id="BBI33768.1"/>
    </source>
</evidence>
<proteinExistence type="predicted"/>
<dbReference type="Proteomes" id="UP000289856">
    <property type="component" value="Chromosome"/>
</dbReference>
<protein>
    <submittedName>
        <fullName evidence="1">Uncharacterized protein</fullName>
    </submittedName>
</protein>
<dbReference type="AlphaFoldDB" id="A0A3T1D6Q5"/>